<evidence type="ECO:0000259" key="5">
    <source>
        <dbReference type="PROSITE" id="PS50865"/>
    </source>
</evidence>
<dbReference type="Pfam" id="PF01753">
    <property type="entry name" value="zf-MYND"/>
    <property type="match status" value="1"/>
</dbReference>
<name>A0A1C7MD83_GRIFR</name>
<dbReference type="STRING" id="5627.A0A1C7MD83"/>
<reference evidence="6 7" key="1">
    <citation type="submission" date="2016-03" db="EMBL/GenBank/DDBJ databases">
        <title>Whole genome sequencing of Grifola frondosa 9006-11.</title>
        <authorList>
            <person name="Min B."/>
            <person name="Park H."/>
            <person name="Kim J.-G."/>
            <person name="Cho H."/>
            <person name="Oh Y.-L."/>
            <person name="Kong W.-S."/>
            <person name="Choi I.-G."/>
        </authorList>
    </citation>
    <scope>NUCLEOTIDE SEQUENCE [LARGE SCALE GENOMIC DNA]</scope>
    <source>
        <strain evidence="6 7">9006-11</strain>
    </source>
</reference>
<evidence type="ECO:0000256" key="3">
    <source>
        <dbReference type="ARBA" id="ARBA00022833"/>
    </source>
</evidence>
<dbReference type="SUPFAM" id="SSF144232">
    <property type="entry name" value="HIT/MYND zinc finger-like"/>
    <property type="match status" value="1"/>
</dbReference>
<dbReference type="OrthoDB" id="437457at2759"/>
<keyword evidence="2 4" id="KW-0863">Zinc-finger</keyword>
<organism evidence="6 7">
    <name type="scientific">Grifola frondosa</name>
    <name type="common">Maitake</name>
    <name type="synonym">Polyporus frondosus</name>
    <dbReference type="NCBI Taxonomy" id="5627"/>
    <lineage>
        <taxon>Eukaryota</taxon>
        <taxon>Fungi</taxon>
        <taxon>Dikarya</taxon>
        <taxon>Basidiomycota</taxon>
        <taxon>Agaricomycotina</taxon>
        <taxon>Agaricomycetes</taxon>
        <taxon>Polyporales</taxon>
        <taxon>Grifolaceae</taxon>
        <taxon>Grifola</taxon>
    </lineage>
</organism>
<evidence type="ECO:0000256" key="4">
    <source>
        <dbReference type="PROSITE-ProRule" id="PRU00134"/>
    </source>
</evidence>
<accession>A0A1C7MD83</accession>
<dbReference type="AlphaFoldDB" id="A0A1C7MD83"/>
<dbReference type="Proteomes" id="UP000092993">
    <property type="component" value="Unassembled WGS sequence"/>
</dbReference>
<dbReference type="InterPro" id="IPR002893">
    <property type="entry name" value="Znf_MYND"/>
</dbReference>
<dbReference type="GO" id="GO:0008270">
    <property type="term" value="F:zinc ion binding"/>
    <property type="evidence" value="ECO:0007669"/>
    <property type="project" value="UniProtKB-KW"/>
</dbReference>
<proteinExistence type="predicted"/>
<sequence>MNTTCLICDTQTNTRCARCKGVYYCSKEHIAQDWPAHKAYCKRVSAAGTNTFDAILFASDEIKPRLIKLPWSWGPVDEDSVGTWQKLDLEPWFKGRDSFSAACTSKSSEPTDHHSVVLWW</sequence>
<evidence type="ECO:0000313" key="7">
    <source>
        <dbReference type="Proteomes" id="UP000092993"/>
    </source>
</evidence>
<dbReference type="PROSITE" id="PS01360">
    <property type="entry name" value="ZF_MYND_1"/>
    <property type="match status" value="1"/>
</dbReference>
<evidence type="ECO:0000256" key="2">
    <source>
        <dbReference type="ARBA" id="ARBA00022771"/>
    </source>
</evidence>
<keyword evidence="7" id="KW-1185">Reference proteome</keyword>
<keyword evidence="3" id="KW-0862">Zinc</keyword>
<feature type="domain" description="MYND-type" evidence="5">
    <location>
        <begin position="5"/>
        <end position="41"/>
    </location>
</feature>
<keyword evidence="1" id="KW-0479">Metal-binding</keyword>
<protein>
    <recommendedName>
        <fullName evidence="5">MYND-type domain-containing protein</fullName>
    </recommendedName>
</protein>
<comment type="caution">
    <text evidence="6">The sequence shown here is derived from an EMBL/GenBank/DDBJ whole genome shotgun (WGS) entry which is preliminary data.</text>
</comment>
<evidence type="ECO:0000313" key="6">
    <source>
        <dbReference type="EMBL" id="OBZ74798.1"/>
    </source>
</evidence>
<dbReference type="EMBL" id="LUGG01000005">
    <property type="protein sequence ID" value="OBZ74798.1"/>
    <property type="molecule type" value="Genomic_DNA"/>
</dbReference>
<gene>
    <name evidence="6" type="ORF">A0H81_05242</name>
</gene>
<dbReference type="PROSITE" id="PS50865">
    <property type="entry name" value="ZF_MYND_2"/>
    <property type="match status" value="1"/>
</dbReference>
<dbReference type="Gene3D" id="6.10.140.2220">
    <property type="match status" value="1"/>
</dbReference>
<evidence type="ECO:0000256" key="1">
    <source>
        <dbReference type="ARBA" id="ARBA00022723"/>
    </source>
</evidence>